<dbReference type="InterPro" id="IPR010617">
    <property type="entry name" value="TMEM175-like"/>
</dbReference>
<dbReference type="Proteomes" id="UP000189677">
    <property type="component" value="Chromosome"/>
</dbReference>
<keyword evidence="11" id="KW-0407">Ion channel</keyword>
<keyword evidence="10 13" id="KW-0472">Membrane</keyword>
<name>A0A1U9R1L5_STRNV</name>
<evidence type="ECO:0000256" key="4">
    <source>
        <dbReference type="ARBA" id="ARBA00022538"/>
    </source>
</evidence>
<dbReference type="AlphaFoldDB" id="A0A1U9R1L5"/>
<evidence type="ECO:0000256" key="10">
    <source>
        <dbReference type="ARBA" id="ARBA00023136"/>
    </source>
</evidence>
<keyword evidence="5 13" id="KW-0812">Transmembrane</keyword>
<keyword evidence="6" id="KW-0631">Potassium channel</keyword>
<accession>A0A1U9R1L5</accession>
<evidence type="ECO:0000313" key="15">
    <source>
        <dbReference type="Proteomes" id="UP000189677"/>
    </source>
</evidence>
<organism evidence="14 15">
    <name type="scientific">Streptomyces niveus</name>
    <name type="common">Streptomyces spheroides</name>
    <dbReference type="NCBI Taxonomy" id="193462"/>
    <lineage>
        <taxon>Bacteria</taxon>
        <taxon>Bacillati</taxon>
        <taxon>Actinomycetota</taxon>
        <taxon>Actinomycetes</taxon>
        <taxon>Kitasatosporales</taxon>
        <taxon>Streptomycetaceae</taxon>
        <taxon>Streptomyces</taxon>
    </lineage>
</organism>
<dbReference type="GO" id="GO:0016020">
    <property type="term" value="C:membrane"/>
    <property type="evidence" value="ECO:0007669"/>
    <property type="project" value="UniProtKB-SubCell"/>
</dbReference>
<sequence length="225" mass="24502">MKTLTEEARDERGVGRLFTLCDGVFAIAMTLLALDLRLPDLGKDPGDAAIREALVDLEPRYLSFLISFYAIASYWRRHRAEMRTVRVSPPALVRLTMFLLLTIAVLPFVSNVLGSYGNQAGIAVAVYAGVNVVAAGTLLVIRWVVDRHQPPGEVASEHGRYELWFDLAAFVLAVPSGYVLPGNGPQALIVLLALSGVASFVTRLLLRRRQSGGAPVRDVFPGSRS</sequence>
<evidence type="ECO:0000256" key="9">
    <source>
        <dbReference type="ARBA" id="ARBA00023065"/>
    </source>
</evidence>
<feature type="transmembrane region" description="Helical" evidence="13">
    <location>
        <begin position="161"/>
        <end position="180"/>
    </location>
</feature>
<keyword evidence="9" id="KW-0406">Ion transport</keyword>
<feature type="transmembrane region" description="Helical" evidence="13">
    <location>
        <begin position="95"/>
        <end position="114"/>
    </location>
</feature>
<dbReference type="RefSeq" id="WP_078079113.1">
    <property type="nucleotide sequence ID" value="NZ_CP018047.1"/>
</dbReference>
<dbReference type="OrthoDB" id="7626281at2"/>
<keyword evidence="15" id="KW-1185">Reference proteome</keyword>
<evidence type="ECO:0000256" key="11">
    <source>
        <dbReference type="ARBA" id="ARBA00023303"/>
    </source>
</evidence>
<evidence type="ECO:0000256" key="7">
    <source>
        <dbReference type="ARBA" id="ARBA00022958"/>
    </source>
</evidence>
<evidence type="ECO:0000256" key="3">
    <source>
        <dbReference type="ARBA" id="ARBA00022448"/>
    </source>
</evidence>
<keyword evidence="4" id="KW-0633">Potassium transport</keyword>
<evidence type="ECO:0000256" key="13">
    <source>
        <dbReference type="SAM" id="Phobius"/>
    </source>
</evidence>
<dbReference type="KEGG" id="snw:BBN63_33860"/>
<dbReference type="GO" id="GO:0005267">
    <property type="term" value="F:potassium channel activity"/>
    <property type="evidence" value="ECO:0007669"/>
    <property type="project" value="UniProtKB-KW"/>
</dbReference>
<dbReference type="EMBL" id="CP018047">
    <property type="protein sequence ID" value="AQU70418.1"/>
    <property type="molecule type" value="Genomic_DNA"/>
</dbReference>
<feature type="transmembrane region" description="Helical" evidence="13">
    <location>
        <begin position="120"/>
        <end position="141"/>
    </location>
</feature>
<feature type="transmembrane region" description="Helical" evidence="13">
    <location>
        <begin position="59"/>
        <end position="75"/>
    </location>
</feature>
<dbReference type="GO" id="GO:0015252">
    <property type="term" value="F:proton channel activity"/>
    <property type="evidence" value="ECO:0007669"/>
    <property type="project" value="InterPro"/>
</dbReference>
<keyword evidence="3" id="KW-0813">Transport</keyword>
<comment type="catalytic activity">
    <reaction evidence="12">
        <text>K(+)(in) = K(+)(out)</text>
        <dbReference type="Rhea" id="RHEA:29463"/>
        <dbReference type="ChEBI" id="CHEBI:29103"/>
    </reaction>
</comment>
<evidence type="ECO:0000313" key="14">
    <source>
        <dbReference type="EMBL" id="AQU70418.1"/>
    </source>
</evidence>
<evidence type="ECO:0000256" key="1">
    <source>
        <dbReference type="ARBA" id="ARBA00004141"/>
    </source>
</evidence>
<evidence type="ECO:0008006" key="16">
    <source>
        <dbReference type="Google" id="ProtNLM"/>
    </source>
</evidence>
<evidence type="ECO:0000256" key="2">
    <source>
        <dbReference type="ARBA" id="ARBA00006920"/>
    </source>
</evidence>
<dbReference type="Pfam" id="PF06736">
    <property type="entry name" value="TMEM175"/>
    <property type="match status" value="1"/>
</dbReference>
<reference evidence="14 15" key="1">
    <citation type="submission" date="2016-11" db="EMBL/GenBank/DDBJ databases">
        <title>Complete genome sequence of Streptomyces niveus SCSIO 3406.</title>
        <authorList>
            <person name="Zhu Q."/>
            <person name="Cheng W."/>
            <person name="Song Y."/>
            <person name="Li Q."/>
            <person name="Ju J."/>
        </authorList>
    </citation>
    <scope>NUCLEOTIDE SEQUENCE [LARGE SCALE GENOMIC DNA]</scope>
    <source>
        <strain evidence="14 15">SCSIO 3406</strain>
    </source>
</reference>
<evidence type="ECO:0000256" key="8">
    <source>
        <dbReference type="ARBA" id="ARBA00022989"/>
    </source>
</evidence>
<evidence type="ECO:0000256" key="5">
    <source>
        <dbReference type="ARBA" id="ARBA00022692"/>
    </source>
</evidence>
<feature type="transmembrane region" description="Helical" evidence="13">
    <location>
        <begin position="20"/>
        <end position="39"/>
    </location>
</feature>
<feature type="transmembrane region" description="Helical" evidence="13">
    <location>
        <begin position="186"/>
        <end position="206"/>
    </location>
</feature>
<gene>
    <name evidence="14" type="ORF">BBN63_33860</name>
</gene>
<comment type="similarity">
    <text evidence="2">Belongs to the TMEM175 family.</text>
</comment>
<keyword evidence="7" id="KW-0630">Potassium</keyword>
<keyword evidence="8 13" id="KW-1133">Transmembrane helix</keyword>
<protein>
    <recommendedName>
        <fullName evidence="16">DUF1211 domain-containing membrane protein</fullName>
    </recommendedName>
</protein>
<comment type="subcellular location">
    <subcellularLocation>
        <location evidence="1">Membrane</location>
        <topology evidence="1">Multi-pass membrane protein</topology>
    </subcellularLocation>
</comment>
<evidence type="ECO:0000256" key="6">
    <source>
        <dbReference type="ARBA" id="ARBA00022826"/>
    </source>
</evidence>
<evidence type="ECO:0000256" key="12">
    <source>
        <dbReference type="ARBA" id="ARBA00034430"/>
    </source>
</evidence>
<proteinExistence type="inferred from homology"/>